<proteinExistence type="inferred from homology"/>
<dbReference type="GO" id="GO:0010239">
    <property type="term" value="P:chloroplast mRNA processing"/>
    <property type="evidence" value="ECO:0007669"/>
    <property type="project" value="EnsemblPlants"/>
</dbReference>
<dbReference type="PANTHER" id="PTHR30001:SF1">
    <property type="entry name" value="RIBONUCLEASE E_G-LIKE PROTEIN, CHLOROPLASTIC"/>
    <property type="match status" value="1"/>
</dbReference>
<dbReference type="OMA" id="VRDSWMR"/>
<dbReference type="InterPro" id="IPR004659">
    <property type="entry name" value="RNase_E/G"/>
</dbReference>
<dbReference type="Gene3D" id="2.40.50.140">
    <property type="entry name" value="Nucleic acid-binding proteins"/>
    <property type="match status" value="1"/>
</dbReference>
<dbReference type="Gramene" id="ERN19195">
    <property type="protein sequence ID" value="ERN19195"/>
    <property type="gene ID" value="AMTR_s00061p00182640"/>
</dbReference>
<dbReference type="GO" id="GO:0046872">
    <property type="term" value="F:metal ion binding"/>
    <property type="evidence" value="ECO:0007669"/>
    <property type="project" value="UniProtKB-KW"/>
</dbReference>
<accession>U5DAF9</accession>
<dbReference type="GO" id="GO:1901259">
    <property type="term" value="P:chloroplast rRNA processing"/>
    <property type="evidence" value="ECO:0007669"/>
    <property type="project" value="EnsemblPlants"/>
</dbReference>
<dbReference type="GO" id="GO:2001070">
    <property type="term" value="F:starch binding"/>
    <property type="evidence" value="ECO:0007669"/>
    <property type="project" value="InterPro"/>
</dbReference>
<dbReference type="InterPro" id="IPR013783">
    <property type="entry name" value="Ig-like_fold"/>
</dbReference>
<dbReference type="InterPro" id="IPR002044">
    <property type="entry name" value="CBM20"/>
</dbReference>
<dbReference type="GO" id="GO:0004521">
    <property type="term" value="F:RNA endonuclease activity"/>
    <property type="evidence" value="ECO:0007669"/>
    <property type="project" value="EnsemblPlants"/>
</dbReference>
<dbReference type="InterPro" id="IPR019307">
    <property type="entry name" value="RNA-bd_AU-1/RNase_E/G"/>
</dbReference>
<dbReference type="FunFam" id="2.60.40.10:FF:001568">
    <property type="entry name" value="Ribonuclease E/G-like protein, chloroplastic"/>
    <property type="match status" value="1"/>
</dbReference>
<keyword evidence="4" id="KW-0479">Metal-binding</keyword>
<evidence type="ECO:0000256" key="8">
    <source>
        <dbReference type="ARBA" id="ARBA00022884"/>
    </source>
</evidence>
<dbReference type="eggNOG" id="ENOG502QPXM">
    <property type="taxonomic scope" value="Eukaryota"/>
</dbReference>
<dbReference type="PROSITE" id="PS51166">
    <property type="entry name" value="CBM20"/>
    <property type="match status" value="1"/>
</dbReference>
<evidence type="ECO:0000256" key="7">
    <source>
        <dbReference type="ARBA" id="ARBA00022842"/>
    </source>
</evidence>
<dbReference type="EMBL" id="KI392075">
    <property type="protein sequence ID" value="ERN19195.1"/>
    <property type="molecule type" value="Genomic_DNA"/>
</dbReference>
<dbReference type="GO" id="GO:0009658">
    <property type="term" value="P:chloroplast organization"/>
    <property type="evidence" value="ECO:0007669"/>
    <property type="project" value="EnsemblPlants"/>
</dbReference>
<dbReference type="GO" id="GO:0005737">
    <property type="term" value="C:cytoplasm"/>
    <property type="evidence" value="ECO:0000318"/>
    <property type="project" value="GO_Central"/>
</dbReference>
<feature type="domain" description="CBM20" evidence="10">
    <location>
        <begin position="80"/>
        <end position="191"/>
    </location>
</feature>
<keyword evidence="6" id="KW-0378">Hydrolase</keyword>
<evidence type="ECO:0000256" key="9">
    <source>
        <dbReference type="ARBA" id="ARBA00023436"/>
    </source>
</evidence>
<dbReference type="SMART" id="SM01065">
    <property type="entry name" value="CBM_2"/>
    <property type="match status" value="1"/>
</dbReference>
<dbReference type="KEGG" id="atr:18447572"/>
<dbReference type="GO" id="GO:0003723">
    <property type="term" value="F:RNA binding"/>
    <property type="evidence" value="ECO:0007669"/>
    <property type="project" value="UniProtKB-KW"/>
</dbReference>
<dbReference type="GO" id="GO:0004540">
    <property type="term" value="F:RNA nuclease activity"/>
    <property type="evidence" value="ECO:0000318"/>
    <property type="project" value="GO_Central"/>
</dbReference>
<dbReference type="AlphaFoldDB" id="U5DAF9"/>
<keyword evidence="5" id="KW-0255">Endonuclease</keyword>
<comment type="function">
    <text evidence="9">Involved in intercistronic processing of primary transcripts from chloroplast operons. The endonucleolytic activity of the enzyme depends on the number of phosphates at the 5' end, is inhibited by structured RNA, and preferentially cleaves A/U-rich sequences.</text>
</comment>
<dbReference type="SUPFAM" id="SSF49452">
    <property type="entry name" value="Starch-binding domain-like"/>
    <property type="match status" value="1"/>
</dbReference>
<dbReference type="Pfam" id="PF00686">
    <property type="entry name" value="CBM_20"/>
    <property type="match status" value="1"/>
</dbReference>
<sequence>MVASLLPRCNISAKMDAFDTLSPQLFSGHGHVKLPFLNPLTWYMCRVPIQNVCRNTRRAGLVNHFQQSPLMSTRKASIQTTIQGSCEVLWSIQADLEDGQLLYITGDTLALGGWDPALAILMYPCEEEANVWQTEIEVPCGVNIRYNYFVKEDSCASCDIVWRPGPVYSLSVPCSFECSHEKIIVKDIWMKAKVEGMPLPSWGSWLVETDHLIQLAKHQTLCAGTSDLLEMLKCESSEVNTRLDDSSSSELSCKESSSIDFEELLFFGDLGFLNSSKRDEPVEEPWFPESSLSIHKDIEPEMDSLAHYEDLEQVSADTNMDSLVPHEGLELFEDASMETLDDRIMDFLVPHQDIAEEVSKFEINKEQPVSTVIVINSSVCTMQRVAVLEDGKLVELLLEPVKNNVQCGNVYLGVVTKLVPHMGGAFVDIGISRPSLMEIKRNREPYAFPPFCTMTKEGEGNVSFISDLKERSHTHSIAMDLHDEDEDIDDFLEAELQDESLPLIESSELHDEPLTSETFQEHGLDNKYGNLDPLNEKTNGVHVFNDSPIGETNFDEYVRGNGHLVGAHSKSLPLETENFDECKISHHTQPQEDLPIEAIDSNIEQNKWANVSKGTKVLVQVVKEGLGTKGPTLTAYPNLKSRFWVLSTRCNRVGVSKKISGVERTRLKLIAKTLQPPGFGLTVRTVAAGHTMEELQKDLEGLVSTWKDIVEHATSASLAADEGVEGAVPVILHKAMGQTLSVVQDYFNDKVEKMVLDSPRTYHEVTSYLQEVAPDLCNRVELCDKRVPIFDEYGIEEEIDNMLSKRVPLTTGGSLIIEQTEALVSIDVNGGLGMLGEETSQEQAILEVNLAAAKQIARELRLRDIGGIIVVDFIDMVDDMNKRLVYDEIKRAVERDRSLVRVSELSRHGLMEITRKRVRPSVTFMISEPCSCCHATGRVEALETSFSKIEREICRLLATMRQKPKIENVKSWPRFILRVDRYMCNYLTSGKRTKLADLSSSLKVWILLKVARGFARGAFEVKPFADDKGSEKNQQQVDISRLKSTEVGPYITSGRLTLFPVKKLRNRG</sequence>
<dbReference type="PANTHER" id="PTHR30001">
    <property type="entry name" value="RIBONUCLEASE"/>
    <property type="match status" value="1"/>
</dbReference>
<dbReference type="GO" id="GO:0016787">
    <property type="term" value="F:hydrolase activity"/>
    <property type="evidence" value="ECO:0007669"/>
    <property type="project" value="UniProtKB-KW"/>
</dbReference>
<evidence type="ECO:0000256" key="4">
    <source>
        <dbReference type="ARBA" id="ARBA00022723"/>
    </source>
</evidence>
<dbReference type="InterPro" id="IPR013784">
    <property type="entry name" value="Carb-bd-like_fold"/>
</dbReference>
<gene>
    <name evidence="11" type="ORF">AMTR_s00061p00182640</name>
</gene>
<organism evidence="11 12">
    <name type="scientific">Amborella trichopoda</name>
    <dbReference type="NCBI Taxonomy" id="13333"/>
    <lineage>
        <taxon>Eukaryota</taxon>
        <taxon>Viridiplantae</taxon>
        <taxon>Streptophyta</taxon>
        <taxon>Embryophyta</taxon>
        <taxon>Tracheophyta</taxon>
        <taxon>Spermatophyta</taxon>
        <taxon>Magnoliopsida</taxon>
        <taxon>Amborellales</taxon>
        <taxon>Amborellaceae</taxon>
        <taxon>Amborella</taxon>
    </lineage>
</organism>
<reference evidence="12" key="1">
    <citation type="journal article" date="2013" name="Science">
        <title>The Amborella genome and the evolution of flowering plants.</title>
        <authorList>
            <consortium name="Amborella Genome Project"/>
        </authorList>
    </citation>
    <scope>NUCLEOTIDE SEQUENCE [LARGE SCALE GENOMIC DNA]</scope>
</reference>
<dbReference type="InterPro" id="IPR012340">
    <property type="entry name" value="NA-bd_OB-fold"/>
</dbReference>
<dbReference type="Gene3D" id="3.40.1260.20">
    <property type="entry name" value="Ribonuclease E, catalytic domain"/>
    <property type="match status" value="1"/>
</dbReference>
<evidence type="ECO:0000256" key="2">
    <source>
        <dbReference type="ARBA" id="ARBA00005522"/>
    </source>
</evidence>
<keyword evidence="12" id="KW-1185">Reference proteome</keyword>
<keyword evidence="3" id="KW-0540">Nuclease</keyword>
<evidence type="ECO:0000256" key="3">
    <source>
        <dbReference type="ARBA" id="ARBA00022722"/>
    </source>
</evidence>
<dbReference type="Proteomes" id="UP000017836">
    <property type="component" value="Unassembled WGS sequence"/>
</dbReference>
<dbReference type="GO" id="GO:0009507">
    <property type="term" value="C:chloroplast"/>
    <property type="evidence" value="ECO:0007669"/>
    <property type="project" value="EnsemblPlants"/>
</dbReference>
<evidence type="ECO:0000256" key="5">
    <source>
        <dbReference type="ARBA" id="ARBA00022759"/>
    </source>
</evidence>
<comment type="similarity">
    <text evidence="2">Belongs to the RNase E/G family.</text>
</comment>
<dbReference type="SUPFAM" id="SSF50249">
    <property type="entry name" value="Nucleic acid-binding proteins"/>
    <property type="match status" value="1"/>
</dbReference>
<protein>
    <recommendedName>
        <fullName evidence="10">CBM20 domain-containing protein</fullName>
    </recommendedName>
</protein>
<keyword evidence="8" id="KW-0694">RNA-binding</keyword>
<dbReference type="STRING" id="13333.U5DAF9"/>
<dbReference type="HOGENOM" id="CLU_003468_5_3_1"/>
<evidence type="ECO:0000313" key="12">
    <source>
        <dbReference type="Proteomes" id="UP000017836"/>
    </source>
</evidence>
<dbReference type="NCBIfam" id="TIGR00757">
    <property type="entry name" value="RNaseEG"/>
    <property type="match status" value="1"/>
</dbReference>
<dbReference type="Pfam" id="PF10150">
    <property type="entry name" value="RNase_E_G"/>
    <property type="match status" value="1"/>
</dbReference>
<evidence type="ECO:0000256" key="1">
    <source>
        <dbReference type="ARBA" id="ARBA00001946"/>
    </source>
</evidence>
<comment type="cofactor">
    <cofactor evidence="1">
        <name>Mg(2+)</name>
        <dbReference type="ChEBI" id="CHEBI:18420"/>
    </cofactor>
</comment>
<evidence type="ECO:0000256" key="6">
    <source>
        <dbReference type="ARBA" id="ARBA00022801"/>
    </source>
</evidence>
<evidence type="ECO:0000313" key="11">
    <source>
        <dbReference type="EMBL" id="ERN19195.1"/>
    </source>
</evidence>
<name>U5DAF9_AMBTC</name>
<dbReference type="OrthoDB" id="6123450at2759"/>
<evidence type="ECO:0000259" key="10">
    <source>
        <dbReference type="PROSITE" id="PS51166"/>
    </source>
</evidence>
<dbReference type="Gene3D" id="2.60.40.10">
    <property type="entry name" value="Immunoglobulins"/>
    <property type="match status" value="1"/>
</dbReference>
<keyword evidence="7" id="KW-0460">Magnesium</keyword>
<dbReference type="GO" id="GO:0006364">
    <property type="term" value="P:rRNA processing"/>
    <property type="evidence" value="ECO:0000318"/>
    <property type="project" value="GO_Central"/>
</dbReference>